<evidence type="ECO:0000313" key="3">
    <source>
        <dbReference type="Proteomes" id="UP000069902"/>
    </source>
</evidence>
<protein>
    <submittedName>
        <fullName evidence="2">Uncharacterized protein</fullName>
    </submittedName>
</protein>
<keyword evidence="1" id="KW-0472">Membrane</keyword>
<dbReference type="InParanoid" id="A0A0U5K4M2"/>
<evidence type="ECO:0000256" key="1">
    <source>
        <dbReference type="SAM" id="Phobius"/>
    </source>
</evidence>
<reference evidence="3" key="1">
    <citation type="submission" date="2015-09" db="EMBL/GenBank/DDBJ databases">
        <authorList>
            <person name="Bertelli C."/>
        </authorList>
    </citation>
    <scope>NUCLEOTIDE SEQUENCE [LARGE SCALE GENOMIC DNA]</scope>
    <source>
        <strain evidence="3">KNic</strain>
    </source>
</reference>
<dbReference type="KEGG" id="pnl:PNK_1422"/>
<keyword evidence="1" id="KW-0812">Transmembrane</keyword>
<keyword evidence="3" id="KW-1185">Reference proteome</keyword>
<organism evidence="2 3">
    <name type="scientific">Candidatus Protochlamydia naegleriophila</name>
    <dbReference type="NCBI Taxonomy" id="389348"/>
    <lineage>
        <taxon>Bacteria</taxon>
        <taxon>Pseudomonadati</taxon>
        <taxon>Chlamydiota</taxon>
        <taxon>Chlamydiia</taxon>
        <taxon>Parachlamydiales</taxon>
        <taxon>Parachlamydiaceae</taxon>
        <taxon>Candidatus Protochlamydia</taxon>
    </lineage>
</organism>
<feature type="transmembrane region" description="Helical" evidence="1">
    <location>
        <begin position="64"/>
        <end position="88"/>
    </location>
</feature>
<dbReference type="AlphaFoldDB" id="A0A0U5K4M2"/>
<proteinExistence type="predicted"/>
<dbReference type="Proteomes" id="UP000069902">
    <property type="component" value="Chromosome cPNK"/>
</dbReference>
<dbReference type="EMBL" id="LN879502">
    <property type="protein sequence ID" value="CUI17035.1"/>
    <property type="molecule type" value="Genomic_DNA"/>
</dbReference>
<sequence length="290" mass="31529">MLEKTILGVMSITALRMDAPLRGNYNELEVVDDAELRNKLIQEVALSTLKDIAASCVITGVTCYFVATSAIPTLLIGAISMIAMNLVLRSLSAGTLWMIYHEREHNPLLLFAYQLSQCMCPISFSILESMTTSVVIHEAGHALAATAVYNNSHASIEIFPFLGGVTRYYEGALTKFGEHLGPRASRLFVNAAGPLAGILAASCEIGLSHYVKEDHPQLSLYLLSMGVMTVAQHVMYALSALSQELPSPGHDFVGLWKVGGIHPLTSVVCMLALPLLVKTTLFSIDYYHRS</sequence>
<feature type="transmembrane region" description="Helical" evidence="1">
    <location>
        <begin position="261"/>
        <end position="284"/>
    </location>
</feature>
<keyword evidence="1" id="KW-1133">Transmembrane helix</keyword>
<evidence type="ECO:0000313" key="2">
    <source>
        <dbReference type="EMBL" id="CUI17035.1"/>
    </source>
</evidence>
<dbReference type="STRING" id="389348.PNK_1422"/>
<feature type="transmembrane region" description="Helical" evidence="1">
    <location>
        <begin position="219"/>
        <end position="241"/>
    </location>
</feature>
<dbReference type="PATRIC" id="fig|389348.3.peg.1592"/>
<name>A0A0U5K4M2_9BACT</name>
<gene>
    <name evidence="2" type="ORF">PNK_1422</name>
</gene>
<accession>A0A0U5K4M2</accession>